<protein>
    <recommendedName>
        <fullName evidence="4">YD repeat-containing protein</fullName>
    </recommendedName>
</protein>
<dbReference type="Proteomes" id="UP000636453">
    <property type="component" value="Unassembled WGS sequence"/>
</dbReference>
<keyword evidence="3" id="KW-1185">Reference proteome</keyword>
<dbReference type="OrthoDB" id="9816400at2"/>
<reference evidence="2" key="1">
    <citation type="journal article" date="2014" name="Int. J. Syst. Evol. Microbiol.">
        <title>Complete genome sequence of Corynebacterium casei LMG S-19264T (=DSM 44701T), isolated from a smear-ripened cheese.</title>
        <authorList>
            <consortium name="US DOE Joint Genome Institute (JGI-PGF)"/>
            <person name="Walter F."/>
            <person name="Albersmeier A."/>
            <person name="Kalinowski J."/>
            <person name="Ruckert C."/>
        </authorList>
    </citation>
    <scope>NUCLEOTIDE SEQUENCE</scope>
    <source>
        <strain evidence="2">KCTC 32020</strain>
    </source>
</reference>
<name>A0A918Z852_9GAMM</name>
<evidence type="ECO:0000313" key="3">
    <source>
        <dbReference type="Proteomes" id="UP000636453"/>
    </source>
</evidence>
<reference evidence="2" key="2">
    <citation type="submission" date="2020-09" db="EMBL/GenBank/DDBJ databases">
        <authorList>
            <person name="Sun Q."/>
            <person name="Kim S."/>
        </authorList>
    </citation>
    <scope>NUCLEOTIDE SEQUENCE</scope>
    <source>
        <strain evidence="2">KCTC 32020</strain>
    </source>
</reference>
<organism evidence="2 3">
    <name type="scientific">Vulcaniibacterium thermophilum</name>
    <dbReference type="NCBI Taxonomy" id="1169913"/>
    <lineage>
        <taxon>Bacteria</taxon>
        <taxon>Pseudomonadati</taxon>
        <taxon>Pseudomonadota</taxon>
        <taxon>Gammaproteobacteria</taxon>
        <taxon>Lysobacterales</taxon>
        <taxon>Lysobacteraceae</taxon>
        <taxon>Vulcaniibacterium</taxon>
    </lineage>
</organism>
<gene>
    <name evidence="2" type="ORF">GCM10007167_22320</name>
</gene>
<sequence>MDIGGATHTYTRTFAGWDSYQEASVTGVSTDTNYRTTTNTLSYDGYGRLIGQREHTNYSKVAINDRQRYYAYTGDGLVQLRREGEINKDTGVFEQKADNQRALHRPCALSPARGPGPCPRCGPRRNAGMTRDRGRYLRNRAVAGGAAWGWRRSAGWKPMRGAWSRRCGRAGWRRTSARSRPGR</sequence>
<dbReference type="AlphaFoldDB" id="A0A918Z852"/>
<dbReference type="RefSeq" id="WP_146473382.1">
    <property type="nucleotide sequence ID" value="NZ_BNCF01000013.1"/>
</dbReference>
<accession>A0A918Z852</accession>
<proteinExistence type="predicted"/>
<feature type="region of interest" description="Disordered" evidence="1">
    <location>
        <begin position="107"/>
        <end position="126"/>
    </location>
</feature>
<evidence type="ECO:0000256" key="1">
    <source>
        <dbReference type="SAM" id="MobiDB-lite"/>
    </source>
</evidence>
<dbReference type="EMBL" id="BNCF01000013">
    <property type="protein sequence ID" value="GHE39801.1"/>
    <property type="molecule type" value="Genomic_DNA"/>
</dbReference>
<evidence type="ECO:0000313" key="2">
    <source>
        <dbReference type="EMBL" id="GHE39801.1"/>
    </source>
</evidence>
<evidence type="ECO:0008006" key="4">
    <source>
        <dbReference type="Google" id="ProtNLM"/>
    </source>
</evidence>
<comment type="caution">
    <text evidence="2">The sequence shown here is derived from an EMBL/GenBank/DDBJ whole genome shotgun (WGS) entry which is preliminary data.</text>
</comment>